<comment type="cofactor">
    <cofactor evidence="1">
        <name>Cu cation</name>
        <dbReference type="ChEBI" id="CHEBI:23378"/>
    </cofactor>
</comment>
<evidence type="ECO:0000256" key="3">
    <source>
        <dbReference type="ARBA" id="ARBA00011738"/>
    </source>
</evidence>
<dbReference type="SUPFAM" id="SSF54416">
    <property type="entry name" value="Amine oxidase N-terminal region"/>
    <property type="match status" value="4"/>
</dbReference>
<keyword evidence="4 12" id="KW-0479">Metal-binding</keyword>
<evidence type="ECO:0000313" key="18">
    <source>
        <dbReference type="Proteomes" id="UP000796880"/>
    </source>
</evidence>
<feature type="domain" description="Copper amine oxidase catalytic" evidence="14">
    <location>
        <begin position="248"/>
        <end position="645"/>
    </location>
</feature>
<dbReference type="Gene3D" id="3.10.450.40">
    <property type="match status" value="4"/>
</dbReference>
<evidence type="ECO:0000256" key="7">
    <source>
        <dbReference type="ARBA" id="ARBA00023008"/>
    </source>
</evidence>
<keyword evidence="13" id="KW-0732">Signal</keyword>
<dbReference type="FunFam" id="3.10.450.40:FF:000005">
    <property type="entry name" value="Amine oxidase"/>
    <property type="match status" value="2"/>
</dbReference>
<dbReference type="GO" id="GO:0008131">
    <property type="term" value="F:primary methylamine oxidase activity"/>
    <property type="evidence" value="ECO:0007669"/>
    <property type="project" value="UniProtKB-EC"/>
</dbReference>
<keyword evidence="8" id="KW-1015">Disulfide bond</keyword>
<feature type="active site" description="Proton acceptor" evidence="10">
    <location>
        <position position="936"/>
    </location>
</feature>
<dbReference type="InterPro" id="IPR015800">
    <property type="entry name" value="Cu_amine_oxidase_N2"/>
</dbReference>
<dbReference type="InterPro" id="IPR049948">
    <property type="entry name" value="Cu_Am_ox_TPQ-bd"/>
</dbReference>
<evidence type="ECO:0000256" key="6">
    <source>
        <dbReference type="ARBA" id="ARBA00023002"/>
    </source>
</evidence>
<evidence type="ECO:0000259" key="16">
    <source>
        <dbReference type="Pfam" id="PF02728"/>
    </source>
</evidence>
<feature type="domain" description="Copper amine oxidase N3-terminal" evidence="16">
    <location>
        <begin position="128"/>
        <end position="219"/>
    </location>
</feature>
<dbReference type="GO" id="GO:0009308">
    <property type="term" value="P:amine metabolic process"/>
    <property type="evidence" value="ECO:0007669"/>
    <property type="project" value="UniProtKB-UniRule"/>
</dbReference>
<evidence type="ECO:0000256" key="4">
    <source>
        <dbReference type="ARBA" id="ARBA00022723"/>
    </source>
</evidence>
<dbReference type="InterPro" id="IPR049947">
    <property type="entry name" value="Cu_Am_Ox_Cu-bd"/>
</dbReference>
<evidence type="ECO:0000259" key="15">
    <source>
        <dbReference type="Pfam" id="PF02727"/>
    </source>
</evidence>
<dbReference type="InterPro" id="IPR036460">
    <property type="entry name" value="Cu_amine_oxidase_C_sf"/>
</dbReference>
<evidence type="ECO:0000256" key="8">
    <source>
        <dbReference type="ARBA" id="ARBA00023157"/>
    </source>
</evidence>
<comment type="similarity">
    <text evidence="2 12">Belongs to the copper/topaquinone oxidase family.</text>
</comment>
<dbReference type="Pfam" id="PF02727">
    <property type="entry name" value="Cu_amine_oxidN2"/>
    <property type="match status" value="1"/>
</dbReference>
<protein>
    <recommendedName>
        <fullName evidence="12">Amine oxidase</fullName>
        <ecNumber evidence="12">1.4.3.-</ecNumber>
    </recommendedName>
</protein>
<evidence type="ECO:0000256" key="12">
    <source>
        <dbReference type="RuleBase" id="RU000672"/>
    </source>
</evidence>
<evidence type="ECO:0000256" key="13">
    <source>
        <dbReference type="SAM" id="SignalP"/>
    </source>
</evidence>
<dbReference type="InterPro" id="IPR015798">
    <property type="entry name" value="Cu_amine_oxidase_C"/>
</dbReference>
<evidence type="ECO:0000256" key="11">
    <source>
        <dbReference type="PIRSR" id="PIRSR600269-51"/>
    </source>
</evidence>
<dbReference type="Gene3D" id="2.70.98.20">
    <property type="entry name" value="Copper amine oxidase, catalytic domain"/>
    <property type="match status" value="2"/>
</dbReference>
<feature type="modified residue" description="2',4',5'-topaquinone" evidence="11">
    <location>
        <position position="1025"/>
    </location>
</feature>
<dbReference type="GO" id="GO:0005507">
    <property type="term" value="F:copper ion binding"/>
    <property type="evidence" value="ECO:0007669"/>
    <property type="project" value="InterPro"/>
</dbReference>
<dbReference type="SUPFAM" id="SSF49998">
    <property type="entry name" value="Amine oxidase catalytic domain"/>
    <property type="match status" value="2"/>
</dbReference>
<feature type="signal peptide" evidence="13">
    <location>
        <begin position="1"/>
        <end position="23"/>
    </location>
</feature>
<dbReference type="Proteomes" id="UP000796880">
    <property type="component" value="Unassembled WGS sequence"/>
</dbReference>
<evidence type="ECO:0000256" key="5">
    <source>
        <dbReference type="ARBA" id="ARBA00022772"/>
    </source>
</evidence>
<dbReference type="InterPro" id="IPR016182">
    <property type="entry name" value="Cu_amine_oxidase_N-reg"/>
</dbReference>
<dbReference type="Pfam" id="PF02728">
    <property type="entry name" value="Cu_amine_oxidN3"/>
    <property type="match status" value="2"/>
</dbReference>
<comment type="cofactor">
    <cofactor evidence="12">
        <name>Cu cation</name>
        <dbReference type="ChEBI" id="CHEBI:23378"/>
    </cofactor>
    <text evidence="12">Contains 1 topaquinone per subunit.</text>
</comment>
<proteinExistence type="inferred from homology"/>
<evidence type="ECO:0000256" key="9">
    <source>
        <dbReference type="ARBA" id="ARBA00048032"/>
    </source>
</evidence>
<dbReference type="EMBL" id="VOIH02000001">
    <property type="protein sequence ID" value="KAF3457154.1"/>
    <property type="molecule type" value="Genomic_DNA"/>
</dbReference>
<feature type="domain" description="Copper amine oxidase N2-terminal" evidence="15">
    <location>
        <begin position="27"/>
        <end position="117"/>
    </location>
</feature>
<dbReference type="FunFam" id="2.70.98.20:FF:000004">
    <property type="entry name" value="Amine oxidase"/>
    <property type="match status" value="2"/>
</dbReference>
<keyword evidence="18" id="KW-1185">Reference proteome</keyword>
<dbReference type="GO" id="GO:0048038">
    <property type="term" value="F:quinone binding"/>
    <property type="evidence" value="ECO:0007669"/>
    <property type="project" value="InterPro"/>
</dbReference>
<feature type="active site" description="Schiff-base intermediate with substrate; via topaquinone" evidence="10">
    <location>
        <position position="1025"/>
    </location>
</feature>
<dbReference type="PANTHER" id="PTHR10638">
    <property type="entry name" value="COPPER AMINE OXIDASE"/>
    <property type="match status" value="1"/>
</dbReference>
<evidence type="ECO:0000256" key="2">
    <source>
        <dbReference type="ARBA" id="ARBA00007983"/>
    </source>
</evidence>
<organism evidence="17 18">
    <name type="scientific">Rhamnella rubrinervis</name>
    <dbReference type="NCBI Taxonomy" id="2594499"/>
    <lineage>
        <taxon>Eukaryota</taxon>
        <taxon>Viridiplantae</taxon>
        <taxon>Streptophyta</taxon>
        <taxon>Embryophyta</taxon>
        <taxon>Tracheophyta</taxon>
        <taxon>Spermatophyta</taxon>
        <taxon>Magnoliopsida</taxon>
        <taxon>eudicotyledons</taxon>
        <taxon>Gunneridae</taxon>
        <taxon>Pentapetalae</taxon>
        <taxon>rosids</taxon>
        <taxon>fabids</taxon>
        <taxon>Rosales</taxon>
        <taxon>Rhamnaceae</taxon>
        <taxon>rhamnoid group</taxon>
        <taxon>Rhamneae</taxon>
        <taxon>Rhamnella</taxon>
    </lineage>
</organism>
<feature type="domain" description="Copper amine oxidase catalytic" evidence="14">
    <location>
        <begin position="860"/>
        <end position="1272"/>
    </location>
</feature>
<comment type="caution">
    <text evidence="17">The sequence shown here is derived from an EMBL/GenBank/DDBJ whole genome shotgun (WGS) entry which is preliminary data.</text>
</comment>
<evidence type="ECO:0000313" key="17">
    <source>
        <dbReference type="EMBL" id="KAF3457154.1"/>
    </source>
</evidence>
<dbReference type="Pfam" id="PF01179">
    <property type="entry name" value="Cu_amine_oxid"/>
    <property type="match status" value="2"/>
</dbReference>
<dbReference type="FunFam" id="3.10.450.40:FF:000012">
    <property type="entry name" value="Amine oxidase"/>
    <property type="match status" value="2"/>
</dbReference>
<dbReference type="EC" id="1.4.3.-" evidence="12"/>
<dbReference type="InterPro" id="IPR000269">
    <property type="entry name" value="Cu_amine_oxidase"/>
</dbReference>
<name>A0A8K0HT14_9ROSA</name>
<dbReference type="PANTHER" id="PTHR10638:SF87">
    <property type="entry name" value="AMINE OXIDASE [COPPER-CONTAINING] ALPHA 2, PEROXISOMAL-RELATED"/>
    <property type="match status" value="1"/>
</dbReference>
<reference evidence="17" key="1">
    <citation type="submission" date="2020-03" db="EMBL/GenBank/DDBJ databases">
        <title>A high-quality chromosome-level genome assembly of a woody plant with both climbing and erect habits, Rhamnella rubrinervis.</title>
        <authorList>
            <person name="Lu Z."/>
            <person name="Yang Y."/>
            <person name="Zhu X."/>
            <person name="Sun Y."/>
        </authorList>
    </citation>
    <scope>NUCLEOTIDE SEQUENCE</scope>
    <source>
        <strain evidence="17">BYM</strain>
        <tissue evidence="17">Leaf</tissue>
    </source>
</reference>
<keyword evidence="5 10" id="KW-0801">TPQ</keyword>
<evidence type="ECO:0000256" key="10">
    <source>
        <dbReference type="PIRSR" id="PIRSR600269-50"/>
    </source>
</evidence>
<feature type="domain" description="Copper amine oxidase N3-terminal" evidence="16">
    <location>
        <begin position="737"/>
        <end position="833"/>
    </location>
</feature>
<evidence type="ECO:0000259" key="14">
    <source>
        <dbReference type="Pfam" id="PF01179"/>
    </source>
</evidence>
<dbReference type="InterPro" id="IPR015802">
    <property type="entry name" value="Cu_amine_oxidase_N3"/>
</dbReference>
<dbReference type="PROSITE" id="PS01164">
    <property type="entry name" value="COPPER_AMINE_OXID_1"/>
    <property type="match status" value="2"/>
</dbReference>
<accession>A0A8K0HT14</accession>
<gene>
    <name evidence="17" type="ORF">FNV43_RR01811</name>
</gene>
<comment type="subunit">
    <text evidence="3">Homodimer.</text>
</comment>
<evidence type="ECO:0000256" key="1">
    <source>
        <dbReference type="ARBA" id="ARBA00001935"/>
    </source>
</evidence>
<feature type="chain" id="PRO_5035474650" description="Amine oxidase" evidence="13">
    <location>
        <begin position="24"/>
        <end position="1290"/>
    </location>
</feature>
<keyword evidence="6 12" id="KW-0560">Oxidoreductase</keyword>
<comment type="PTM">
    <text evidence="11 12">Topaquinone (TPQ) is generated by copper-dependent autoxidation of a specific tyrosyl residue.</text>
</comment>
<sequence length="1290" mass="146965">MASTLKRILLLLSSLLTFSSILTQNPHPLDPLTPFEITQVQTIVKKTYNTSKDHLTFHYVGLDEPEKPILLSWLSNPNTNTTTTITPLPRRAFVIIRLDGKSHELIVDIPTGSITSDKVHEGHGYPLLNIEEQRLARMLPLTYEPFIESIKQRGLSLSEVHCYGLTAGWYGEEKSRRSLKLSCFYLNGTVNFHLRPIEGITVVVDLDELRIVEYHDRVRVTLPKAEDTEYRWSMLKQPLGPHLNHFSFVQTQGSGVKIDGHMVRWANWEFHLGFDVRAGPVISLASVYDVKMEKYRRVMHRGSVSELVVPYMDQTEEWYYRTVFDVGEYGVGQSTASLAPSADCPPNAVFFDGYFAGRDGIPIKVANAICVFEQQSGNILWHHTEVVLPEVVTEARAEVSLVVRTVMSVGNYDYIFDWEFKPTGSIMIGVGLTGILGVKGVNYTNTDQIKEDVHGILVADNVLGVNHDHFFTFYLDLDIDGEANSFVEKNLVTKRVTSHYSLRKSYWTTVSRTAKTESDARVKFGANKPSELVVINPNKKTKPGNNHGYRIIPKLISANTLLSDDDYPQIRGGFTRYNVWVTPYNKSEKWAAGQFVDHSRGDDTLAVWSLRNREIENKDIVLWYTLGFHHVPCQEEFPISCIQHHPLDPLTPSELNLVRTIVQASYPTLKHNLTFQYVGLDDLEKHTILSWQSNPTKTPPRRAFVITRFDKETHEIIADLSTSSLVSKKVYQGHGFPSLTFEEQVVASQLPFTYPPFIESIEKRGLNKSQVLCLPFTVGWFGEEKSKRMLKLEGFYANGTINLPLRPVNGIIILVDIDDMRIIEYHDRFIVPVPKAEGTEYRFSKQRPPFGPSLNDAGVLPPEKPEFTIDGHTIRWANWEFHVGFDVRAGPIISLASIYDIEKQKYRQVLYRGYLSELHVPYMDPTEEFYYKTYYDCGELGCGRFATSLEPFVDCPPNAVFMDAYYARQDGEPVKISNTFCIFEHHSKNIMWRHSQHLSLQGKPMNEVRPEVSLVVRTVSTIGNYDYIFDWEFKPTGTIKVEVGLTGVLEVRGETYTHTDQIKEDVYGTLIADNTIGVNHDHFLTYHLDLDVDGEANSFVKSNLVTKRVMDHSIPRKSYWSVSSETAKTESDARIKLGLKPYDLVVINPNKKTKLGNNFGYRLIPGSALSSLLSNDDYPQIRAAFTEYNVWVTPYNKSEKWVAGQYADQSRGDDNLAIWSLRNRSIENKDIVLWYTLGFRHVPCQEDFPIMATMSGGFELRPANFFESNPALKMKPNSKNVVWPNCSSKH</sequence>
<keyword evidence="7 12" id="KW-0186">Copper</keyword>
<dbReference type="OrthoDB" id="5379943at2759"/>
<dbReference type="PROSITE" id="PS01165">
    <property type="entry name" value="COPPER_AMINE_OXID_2"/>
    <property type="match status" value="2"/>
</dbReference>
<comment type="catalytic activity">
    <reaction evidence="9">
        <text>a primary methyl amine + O2 + H2O = an aldehyde + H2O2 + NH4(+)</text>
        <dbReference type="Rhea" id="RHEA:16153"/>
        <dbReference type="ChEBI" id="CHEBI:15377"/>
        <dbReference type="ChEBI" id="CHEBI:15379"/>
        <dbReference type="ChEBI" id="CHEBI:16240"/>
        <dbReference type="ChEBI" id="CHEBI:17478"/>
        <dbReference type="ChEBI" id="CHEBI:28938"/>
        <dbReference type="ChEBI" id="CHEBI:228804"/>
        <dbReference type="EC" id="1.4.3.21"/>
    </reaction>
</comment>